<dbReference type="RefSeq" id="WP_126310250.1">
    <property type="nucleotide sequence ID" value="NZ_AP018449.1"/>
</dbReference>
<dbReference type="InterPro" id="IPR007492">
    <property type="entry name" value="LytTR_DNA-bd_dom"/>
</dbReference>
<dbReference type="SMART" id="SM00448">
    <property type="entry name" value="REC"/>
    <property type="match status" value="1"/>
</dbReference>
<keyword evidence="5" id="KW-1185">Reference proteome</keyword>
<dbReference type="PROSITE" id="PS50930">
    <property type="entry name" value="HTH_LYTTR"/>
    <property type="match status" value="1"/>
</dbReference>
<evidence type="ECO:0000259" key="3">
    <source>
        <dbReference type="PROSITE" id="PS50930"/>
    </source>
</evidence>
<sequence length="251" mass="29305">MLKVIIAEDDPKMRLVLKRTLEEIPNVSIVGEAENGQQLVRMVEELAPEVIFLDVDMPVMNGIEASKEIFDIDSRIFLVFATGFQCFTQEAFEVYAFDYLVKPFNMERVRQTIHRIKELKTERKKAALWTPEAKLVVKREESLKLKVLSNEKSTFINIPDIIVITRKERRTVIYAVGNVAVKTYESLQKLEEQLKDYRFFRCHKGFIINPDMVLEVSPWGNKTYLVKLANTKETALMTMENVKEFQKRYCI</sequence>
<dbReference type="KEGG" id="mana:MAMMFC1_04145"/>
<dbReference type="PANTHER" id="PTHR37299">
    <property type="entry name" value="TRANSCRIPTIONAL REGULATOR-RELATED"/>
    <property type="match status" value="1"/>
</dbReference>
<dbReference type="Gene3D" id="3.40.50.2300">
    <property type="match status" value="1"/>
</dbReference>
<evidence type="ECO:0000259" key="2">
    <source>
        <dbReference type="PROSITE" id="PS50110"/>
    </source>
</evidence>
<dbReference type="AlphaFoldDB" id="A0A348AQT0"/>
<evidence type="ECO:0000313" key="4">
    <source>
        <dbReference type="EMBL" id="BBB93428.1"/>
    </source>
</evidence>
<dbReference type="Pfam" id="PF00072">
    <property type="entry name" value="Response_reg"/>
    <property type="match status" value="1"/>
</dbReference>
<proteinExistence type="predicted"/>
<accession>A0A348AQT0</accession>
<name>A0A348AQT0_9FIRM</name>
<feature type="domain" description="HTH LytTR-type" evidence="3">
    <location>
        <begin position="145"/>
        <end position="251"/>
    </location>
</feature>
<dbReference type="GO" id="GO:0000156">
    <property type="term" value="F:phosphorelay response regulator activity"/>
    <property type="evidence" value="ECO:0007669"/>
    <property type="project" value="InterPro"/>
</dbReference>
<evidence type="ECO:0000313" key="5">
    <source>
        <dbReference type="Proteomes" id="UP000276437"/>
    </source>
</evidence>
<evidence type="ECO:0000256" key="1">
    <source>
        <dbReference type="PROSITE-ProRule" id="PRU00169"/>
    </source>
</evidence>
<dbReference type="InterPro" id="IPR001789">
    <property type="entry name" value="Sig_transdc_resp-reg_receiver"/>
</dbReference>
<protein>
    <submittedName>
        <fullName evidence="4">Transcriptional regulatory protein YpdB</fullName>
    </submittedName>
</protein>
<keyword evidence="1" id="KW-0597">Phosphoprotein</keyword>
<dbReference type="InterPro" id="IPR046947">
    <property type="entry name" value="LytR-like"/>
</dbReference>
<dbReference type="Proteomes" id="UP000276437">
    <property type="component" value="Chromosome"/>
</dbReference>
<organism evidence="4 5">
    <name type="scientific">Methylomusa anaerophila</name>
    <dbReference type="NCBI Taxonomy" id="1930071"/>
    <lineage>
        <taxon>Bacteria</taxon>
        <taxon>Bacillati</taxon>
        <taxon>Bacillota</taxon>
        <taxon>Negativicutes</taxon>
        <taxon>Selenomonadales</taxon>
        <taxon>Sporomusaceae</taxon>
        <taxon>Methylomusa</taxon>
    </lineage>
</organism>
<reference evidence="4 5" key="1">
    <citation type="journal article" date="2018" name="Int. J. Syst. Evol. Microbiol.">
        <title>Methylomusa anaerophila gen. nov., sp. nov., an anaerobic methanol-utilizing bacterium isolated from a microbial fuel cell.</title>
        <authorList>
            <person name="Amano N."/>
            <person name="Yamamuro A."/>
            <person name="Miyahara M."/>
            <person name="Kouzuma A."/>
            <person name="Abe T."/>
            <person name="Watanabe K."/>
        </authorList>
    </citation>
    <scope>NUCLEOTIDE SEQUENCE [LARGE SCALE GENOMIC DNA]</scope>
    <source>
        <strain evidence="4 5">MMFC1</strain>
    </source>
</reference>
<dbReference type="SUPFAM" id="SSF52172">
    <property type="entry name" value="CheY-like"/>
    <property type="match status" value="1"/>
</dbReference>
<dbReference type="Gene3D" id="2.40.50.1020">
    <property type="entry name" value="LytTr DNA-binding domain"/>
    <property type="match status" value="1"/>
</dbReference>
<gene>
    <name evidence="4" type="primary">ypdB</name>
    <name evidence="4" type="ORF">MAMMFC1_04145</name>
</gene>
<dbReference type="PANTHER" id="PTHR37299:SF1">
    <property type="entry name" value="STAGE 0 SPORULATION PROTEIN A HOMOLOG"/>
    <property type="match status" value="1"/>
</dbReference>
<feature type="domain" description="Response regulatory" evidence="2">
    <location>
        <begin position="3"/>
        <end position="117"/>
    </location>
</feature>
<dbReference type="PROSITE" id="PS50110">
    <property type="entry name" value="RESPONSE_REGULATORY"/>
    <property type="match status" value="1"/>
</dbReference>
<dbReference type="OrthoDB" id="9809318at2"/>
<dbReference type="EMBL" id="AP018449">
    <property type="protein sequence ID" value="BBB93428.1"/>
    <property type="molecule type" value="Genomic_DNA"/>
</dbReference>
<feature type="modified residue" description="4-aspartylphosphate" evidence="1">
    <location>
        <position position="54"/>
    </location>
</feature>
<dbReference type="Pfam" id="PF04397">
    <property type="entry name" value="LytTR"/>
    <property type="match status" value="1"/>
</dbReference>
<dbReference type="InterPro" id="IPR011006">
    <property type="entry name" value="CheY-like_superfamily"/>
</dbReference>
<dbReference type="SMART" id="SM00850">
    <property type="entry name" value="LytTR"/>
    <property type="match status" value="1"/>
</dbReference>
<dbReference type="GO" id="GO:0003677">
    <property type="term" value="F:DNA binding"/>
    <property type="evidence" value="ECO:0007669"/>
    <property type="project" value="InterPro"/>
</dbReference>